<organism evidence="16 17">
    <name type="scientific">Desmophyllum pertusum</name>
    <dbReference type="NCBI Taxonomy" id="174260"/>
    <lineage>
        <taxon>Eukaryota</taxon>
        <taxon>Metazoa</taxon>
        <taxon>Cnidaria</taxon>
        <taxon>Anthozoa</taxon>
        <taxon>Hexacorallia</taxon>
        <taxon>Scleractinia</taxon>
        <taxon>Caryophylliina</taxon>
        <taxon>Caryophylliidae</taxon>
        <taxon>Desmophyllum</taxon>
    </lineage>
</organism>
<dbReference type="SUPFAM" id="SSF49417">
    <property type="entry name" value="p53-like transcription factors"/>
    <property type="match status" value="1"/>
</dbReference>
<evidence type="ECO:0000259" key="15">
    <source>
        <dbReference type="PROSITE" id="PS50001"/>
    </source>
</evidence>
<dbReference type="PROSITE" id="PS50001">
    <property type="entry name" value="SH2"/>
    <property type="match status" value="1"/>
</dbReference>
<evidence type="ECO:0000256" key="5">
    <source>
        <dbReference type="ARBA" id="ARBA00022553"/>
    </source>
</evidence>
<dbReference type="InterPro" id="IPR015988">
    <property type="entry name" value="STAT_TF_CC"/>
</dbReference>
<dbReference type="InterPro" id="IPR013800">
    <property type="entry name" value="STAT_TF_alpha"/>
</dbReference>
<keyword evidence="4 13" id="KW-0963">Cytoplasm</keyword>
<evidence type="ECO:0000313" key="16">
    <source>
        <dbReference type="EMBL" id="KAJ7371350.1"/>
    </source>
</evidence>
<evidence type="ECO:0000256" key="4">
    <source>
        <dbReference type="ARBA" id="ARBA00022490"/>
    </source>
</evidence>
<dbReference type="InterPro" id="IPR000980">
    <property type="entry name" value="SH2"/>
</dbReference>
<keyword evidence="14" id="KW-0175">Coiled coil</keyword>
<keyword evidence="6 12" id="KW-0727">SH2 domain</keyword>
<comment type="subcellular location">
    <subcellularLocation>
        <location evidence="2 13">Cytoplasm</location>
    </subcellularLocation>
    <subcellularLocation>
        <location evidence="1 13">Nucleus</location>
    </subcellularLocation>
</comment>
<dbReference type="Gene3D" id="2.60.40.630">
    <property type="entry name" value="STAT transcription factor, DNA-binding domain"/>
    <property type="match status" value="1"/>
</dbReference>
<dbReference type="InterPro" id="IPR008967">
    <property type="entry name" value="p53-like_TF_DNA-bd_sf"/>
</dbReference>
<keyword evidence="11 13" id="KW-0539">Nucleus</keyword>
<dbReference type="OrthoDB" id="19300at2759"/>
<evidence type="ECO:0000256" key="6">
    <source>
        <dbReference type="ARBA" id="ARBA00022999"/>
    </source>
</evidence>
<dbReference type="Pfam" id="PF00017">
    <property type="entry name" value="SH2"/>
    <property type="match status" value="1"/>
</dbReference>
<dbReference type="Pfam" id="PF02864">
    <property type="entry name" value="STAT_bind"/>
    <property type="match status" value="1"/>
</dbReference>
<dbReference type="GO" id="GO:0003700">
    <property type="term" value="F:DNA-binding transcription factor activity"/>
    <property type="evidence" value="ECO:0007669"/>
    <property type="project" value="InterPro"/>
</dbReference>
<dbReference type="Pfam" id="PF21354">
    <property type="entry name" value="STAT_linker"/>
    <property type="match status" value="1"/>
</dbReference>
<dbReference type="AlphaFoldDB" id="A0A9W9YXU9"/>
<dbReference type="Gene3D" id="1.10.532.10">
    <property type="entry name" value="STAT transcription factor, N-terminal domain"/>
    <property type="match status" value="1"/>
</dbReference>
<reference evidence="16" key="1">
    <citation type="submission" date="2023-01" db="EMBL/GenBank/DDBJ databases">
        <title>Genome assembly of the deep-sea coral Lophelia pertusa.</title>
        <authorList>
            <person name="Herrera S."/>
            <person name="Cordes E."/>
        </authorList>
    </citation>
    <scope>NUCLEOTIDE SEQUENCE</scope>
    <source>
        <strain evidence="16">USNM1676648</strain>
        <tissue evidence="16">Polyp</tissue>
    </source>
</reference>
<dbReference type="InterPro" id="IPR036860">
    <property type="entry name" value="SH2_dom_sf"/>
</dbReference>
<dbReference type="InterPro" id="IPR036535">
    <property type="entry name" value="STAT_N_sf"/>
</dbReference>
<dbReference type="Gene3D" id="3.30.505.10">
    <property type="entry name" value="SH2 domain"/>
    <property type="match status" value="1"/>
</dbReference>
<name>A0A9W9YXU9_9CNID</name>
<gene>
    <name evidence="16" type="primary">sta-1</name>
    <name evidence="16" type="ORF">OS493_026451</name>
</gene>
<evidence type="ECO:0000256" key="10">
    <source>
        <dbReference type="ARBA" id="ARBA00023163"/>
    </source>
</evidence>
<dbReference type="SUPFAM" id="SSF47655">
    <property type="entry name" value="STAT"/>
    <property type="match status" value="1"/>
</dbReference>
<evidence type="ECO:0000256" key="11">
    <source>
        <dbReference type="ARBA" id="ARBA00023242"/>
    </source>
</evidence>
<comment type="caution">
    <text evidence="16">The sequence shown here is derived from an EMBL/GenBank/DDBJ whole genome shotgun (WGS) entry which is preliminary data.</text>
</comment>
<evidence type="ECO:0000256" key="2">
    <source>
        <dbReference type="ARBA" id="ARBA00004496"/>
    </source>
</evidence>
<dbReference type="SUPFAM" id="SSF55550">
    <property type="entry name" value="SH2 domain"/>
    <property type="match status" value="1"/>
</dbReference>
<proteinExistence type="inferred from homology"/>
<evidence type="ECO:0000256" key="7">
    <source>
        <dbReference type="ARBA" id="ARBA00023015"/>
    </source>
</evidence>
<evidence type="ECO:0000256" key="3">
    <source>
        <dbReference type="ARBA" id="ARBA00005586"/>
    </source>
</evidence>
<dbReference type="GO" id="GO:0005737">
    <property type="term" value="C:cytoplasm"/>
    <property type="evidence" value="ECO:0007669"/>
    <property type="project" value="UniProtKB-SubCell"/>
</dbReference>
<dbReference type="Gene3D" id="1.10.238.10">
    <property type="entry name" value="EF-hand"/>
    <property type="match status" value="1"/>
</dbReference>
<dbReference type="GO" id="GO:0005634">
    <property type="term" value="C:nucleus"/>
    <property type="evidence" value="ECO:0007669"/>
    <property type="project" value="UniProtKB-SubCell"/>
</dbReference>
<keyword evidence="5 13" id="KW-0597">Phosphoprotein</keyword>
<dbReference type="Pfam" id="PF01017">
    <property type="entry name" value="STAT_alpha"/>
    <property type="match status" value="1"/>
</dbReference>
<evidence type="ECO:0000256" key="12">
    <source>
        <dbReference type="PROSITE-ProRule" id="PRU00191"/>
    </source>
</evidence>
<dbReference type="InterPro" id="IPR012345">
    <property type="entry name" value="STAT_TF_DNA-bd_N"/>
</dbReference>
<sequence>MSCWDTFQNLEVQYKEKILTELQADYAMNGASFEFEVCIYLMQWLELQPWQEAINPNLQGTNVIKAKQLMDATLSQLNEHKNKLELASMSVSDFQNVLLAKKVQEVILKLEKKYGSDPVKLAVYFHGVVSKLRELVQNAISIPLETLSTVDMEEMDTEESPPDPHVALRKQLETLVKDSQKNDALLKEIEQLKEQYVIKFQEVSGKIDKYQLEAQKIQAKNPSQLSENDKKQKLEQIKQEIEKIQQELSKMGEELSITKRLGFIEQLCNHLKKLSEIVKTTFEEIAEWRHLQQKSLCGFPCPQSLDKLQEICETVAELLWKLFQQASQLDNLFHQAFQGNEIELKRMDNVKTSARNLMKLFLNRTFIIEKQPPQVLKIQTKFGVAVRHLLGGKLNIQIHPPEVICSLISEKQAQGLNVGNRSKSSVPSNNNPVLNSKKTLEFNQVTGKLIGEFKNLSLTKATRQGGKNKEVVTEEKSALLFSTQINLGKEQFNISVMSVPVVVTVHGNQQCDAEATVFWENAFAEKERKLFDVPDQVEWPRVAEALNKRWVLNNGRELSPESIAYLGRKLFPGKIEGGLENAMVTRQLFNRDHMDKRPFSFWKWYFGALDVVSRRLLDEWRDGHVAGFVGKEMAHDLLRGCNPGTFLIRFSDGELGGVSIALVDGGACEVYDVAPWTNTHLQMRKFSDRLKDLGELVQLYPNIEKDDAFGQYYTNDENADVDNAEYRPTVLAVRLAGKQGGKSPMYQPGTNASMETLSSSSFPITGFTDMSYGLYPNSPASPGSPQSVASSTFLETELGLASQEIVGGEYGQLASELALSHVFLSGLQGVPQTGPASYMAAMTAAMGDEFADLSLLLANDVSLVQPQ</sequence>
<dbReference type="Pfam" id="PF02865">
    <property type="entry name" value="STAT_int"/>
    <property type="match status" value="1"/>
</dbReference>
<keyword evidence="8 13" id="KW-0238">DNA-binding</keyword>
<evidence type="ECO:0000256" key="14">
    <source>
        <dbReference type="SAM" id="Coils"/>
    </source>
</evidence>
<feature type="coiled-coil region" evidence="14">
    <location>
        <begin position="175"/>
        <end position="261"/>
    </location>
</feature>
<dbReference type="GO" id="GO:0003677">
    <property type="term" value="F:DNA binding"/>
    <property type="evidence" value="ECO:0007669"/>
    <property type="project" value="UniProtKB-KW"/>
</dbReference>
<dbReference type="InterPro" id="IPR013801">
    <property type="entry name" value="STAT_TF_DNA-bd"/>
</dbReference>
<dbReference type="PANTHER" id="PTHR11801">
    <property type="entry name" value="SIGNAL TRANSDUCER AND ACTIVATOR OF TRANSCRIPTION"/>
    <property type="match status" value="1"/>
</dbReference>
<dbReference type="GO" id="GO:0007165">
    <property type="term" value="P:signal transduction"/>
    <property type="evidence" value="ECO:0007669"/>
    <property type="project" value="InterPro"/>
</dbReference>
<dbReference type="EMBL" id="MU826848">
    <property type="protein sequence ID" value="KAJ7371350.1"/>
    <property type="molecule type" value="Genomic_DNA"/>
</dbReference>
<dbReference type="SMART" id="SM00964">
    <property type="entry name" value="STAT_int"/>
    <property type="match status" value="1"/>
</dbReference>
<dbReference type="InterPro" id="IPR013799">
    <property type="entry name" value="STAT_TF_prot_interaction"/>
</dbReference>
<evidence type="ECO:0000256" key="8">
    <source>
        <dbReference type="ARBA" id="ARBA00023125"/>
    </source>
</evidence>
<evidence type="ECO:0000256" key="1">
    <source>
        <dbReference type="ARBA" id="ARBA00004123"/>
    </source>
</evidence>
<dbReference type="CDD" id="cd14801">
    <property type="entry name" value="STAT_DBD"/>
    <property type="match status" value="1"/>
</dbReference>
<evidence type="ECO:0000313" key="17">
    <source>
        <dbReference type="Proteomes" id="UP001163046"/>
    </source>
</evidence>
<evidence type="ECO:0000256" key="13">
    <source>
        <dbReference type="RuleBase" id="RU046415"/>
    </source>
</evidence>
<keyword evidence="10 13" id="KW-0804">Transcription</keyword>
<keyword evidence="9 13" id="KW-0010">Activator</keyword>
<comment type="similarity">
    <text evidence="3 13">Belongs to the transcription factor STAT family.</text>
</comment>
<protein>
    <recommendedName>
        <fullName evidence="13">Signal transducer and activator of transcription</fullName>
    </recommendedName>
</protein>
<dbReference type="InterPro" id="IPR001217">
    <property type="entry name" value="STAT"/>
</dbReference>
<feature type="domain" description="SH2" evidence="15">
    <location>
        <begin position="604"/>
        <end position="700"/>
    </location>
</feature>
<dbReference type="Gene3D" id="1.20.1050.20">
    <property type="entry name" value="STAT transcription factor, all-alpha domain"/>
    <property type="match status" value="1"/>
</dbReference>
<dbReference type="SUPFAM" id="SSF48092">
    <property type="entry name" value="Transcription factor STAT-4 N-domain"/>
    <property type="match status" value="1"/>
</dbReference>
<dbReference type="InterPro" id="IPR048988">
    <property type="entry name" value="STAT_linker"/>
</dbReference>
<keyword evidence="17" id="KW-1185">Reference proteome</keyword>
<dbReference type="Proteomes" id="UP001163046">
    <property type="component" value="Unassembled WGS sequence"/>
</dbReference>
<keyword evidence="7 13" id="KW-0805">Transcription regulation</keyword>
<evidence type="ECO:0000256" key="9">
    <source>
        <dbReference type="ARBA" id="ARBA00023159"/>
    </source>
</evidence>
<dbReference type="CDD" id="cd09919">
    <property type="entry name" value="SH2_STAT_family"/>
    <property type="match status" value="1"/>
</dbReference>
<accession>A0A9W9YXU9</accession>